<gene>
    <name evidence="1" type="ORF">DILT_LOCUS15105</name>
</gene>
<reference evidence="1 2" key="1">
    <citation type="submission" date="2018-11" db="EMBL/GenBank/DDBJ databases">
        <authorList>
            <consortium name="Pathogen Informatics"/>
        </authorList>
    </citation>
    <scope>NUCLEOTIDE SEQUENCE [LARGE SCALE GENOMIC DNA]</scope>
</reference>
<protein>
    <submittedName>
        <fullName evidence="1">Uncharacterized protein</fullName>
    </submittedName>
</protein>
<keyword evidence="2" id="KW-1185">Reference proteome</keyword>
<accession>A0A3P7MN23</accession>
<dbReference type="AlphaFoldDB" id="A0A3P7MN23"/>
<evidence type="ECO:0000313" key="1">
    <source>
        <dbReference type="EMBL" id="VDN27980.1"/>
    </source>
</evidence>
<dbReference type="SUPFAM" id="SSF48350">
    <property type="entry name" value="GTPase activation domain, GAP"/>
    <property type="match status" value="1"/>
</dbReference>
<organism evidence="1 2">
    <name type="scientific">Dibothriocephalus latus</name>
    <name type="common">Fish tapeworm</name>
    <name type="synonym">Diphyllobothrium latum</name>
    <dbReference type="NCBI Taxonomy" id="60516"/>
    <lineage>
        <taxon>Eukaryota</taxon>
        <taxon>Metazoa</taxon>
        <taxon>Spiralia</taxon>
        <taxon>Lophotrochozoa</taxon>
        <taxon>Platyhelminthes</taxon>
        <taxon>Cestoda</taxon>
        <taxon>Eucestoda</taxon>
        <taxon>Diphyllobothriidea</taxon>
        <taxon>Diphyllobothriidae</taxon>
        <taxon>Dibothriocephalus</taxon>
    </lineage>
</organism>
<proteinExistence type="predicted"/>
<sequence length="130" mass="14552">MTKDQERGTEVFHEIPDEKAENPLCGNLMGAVFGAPIEFQEQSLRQPGVPHVLVVLIQKLESLGISSADLYTDSPMSLSLYTKMHLINTYPIDDLVRMRPDIFKDPGDLTGLILCYVKLLPRRLIEGIGK</sequence>
<dbReference type="OrthoDB" id="6274437at2759"/>
<name>A0A3P7MN23_DIBLA</name>
<dbReference type="Proteomes" id="UP000281553">
    <property type="component" value="Unassembled WGS sequence"/>
</dbReference>
<dbReference type="EMBL" id="UYRU01077313">
    <property type="protein sequence ID" value="VDN27980.1"/>
    <property type="molecule type" value="Genomic_DNA"/>
</dbReference>
<dbReference type="InterPro" id="IPR008936">
    <property type="entry name" value="Rho_GTPase_activation_prot"/>
</dbReference>
<evidence type="ECO:0000313" key="2">
    <source>
        <dbReference type="Proteomes" id="UP000281553"/>
    </source>
</evidence>